<keyword evidence="3" id="KW-1185">Reference proteome</keyword>
<dbReference type="EMBL" id="CAAKNF010000192">
    <property type="protein sequence ID" value="VIO90734.1"/>
    <property type="molecule type" value="Genomic_DNA"/>
</dbReference>
<sequence length="44" mass="5238">MKNVLFYYFPALPPLLLIHLEVAGIFRFLSLIFPYGINIIRERE</sequence>
<feature type="transmembrane region" description="Helical" evidence="1">
    <location>
        <begin position="15"/>
        <end position="37"/>
    </location>
</feature>
<reference evidence="3" key="1">
    <citation type="journal article" date="2007" name="Science">
        <title>Draft genome of the filarial nematode parasite Brugia malayi.</title>
        <authorList>
            <person name="Ghedin E."/>
            <person name="Wang S."/>
            <person name="Spiro D."/>
            <person name="Caler E."/>
            <person name="Zhao Q."/>
            <person name="Crabtree J."/>
            <person name="Allen J.E."/>
            <person name="Delcher A.L."/>
            <person name="Guiliano D.B."/>
            <person name="Miranda-Saavedra D."/>
            <person name="Angiuoli S.V."/>
            <person name="Creasy T."/>
            <person name="Amedeo P."/>
            <person name="Haas B."/>
            <person name="El-Sayed N.M."/>
            <person name="Wortman J.R."/>
            <person name="Feldblyum T."/>
            <person name="Tallon L."/>
            <person name="Schatz M."/>
            <person name="Shumway M."/>
            <person name="Koo H."/>
            <person name="Salzberg S.L."/>
            <person name="Schobel S."/>
            <person name="Pertea M."/>
            <person name="Pop M."/>
            <person name="White O."/>
            <person name="Barton G.J."/>
            <person name="Carlow C.K."/>
            <person name="Crawford M.J."/>
            <person name="Daub J."/>
            <person name="Dimmic M.W."/>
            <person name="Estes C.F."/>
            <person name="Foster J.M."/>
            <person name="Ganatra M."/>
            <person name="Gregory W.F."/>
            <person name="Johnson N.M."/>
            <person name="Jin J."/>
            <person name="Komuniecki R."/>
            <person name="Korf I."/>
            <person name="Kumar S."/>
            <person name="Laney S."/>
            <person name="Li B.W."/>
            <person name="Li W."/>
            <person name="Lindblom T.H."/>
            <person name="Lustigman S."/>
            <person name="Ma D."/>
            <person name="Maina C.V."/>
            <person name="Martin D.M."/>
            <person name="McCarter J.P."/>
            <person name="McReynolds L."/>
            <person name="Mitreva M."/>
            <person name="Nutman T.B."/>
            <person name="Parkinson J."/>
            <person name="Peregrin-Alvarez J.M."/>
            <person name="Poole C."/>
            <person name="Ren Q."/>
            <person name="Saunders L."/>
            <person name="Sluder A.E."/>
            <person name="Smith K."/>
            <person name="Stanke M."/>
            <person name="Unnasch T.R."/>
            <person name="Ware J."/>
            <person name="Wei A.D."/>
            <person name="Weil G."/>
            <person name="Williams D.J."/>
            <person name="Zhang Y."/>
            <person name="Williams S.A."/>
            <person name="Fraser-Liggett C."/>
            <person name="Slatko B."/>
            <person name="Blaxter M.L."/>
            <person name="Scott A.L."/>
        </authorList>
    </citation>
    <scope>NUCLEOTIDE SEQUENCE</scope>
    <source>
        <strain evidence="3">FR3</strain>
    </source>
</reference>
<dbReference type="WBParaSite" id="Bm17362.1">
    <property type="protein sequence ID" value="Bm17362.1"/>
    <property type="gene ID" value="WBGene00268505"/>
</dbReference>
<proteinExistence type="predicted"/>
<evidence type="ECO:0000256" key="1">
    <source>
        <dbReference type="SAM" id="Phobius"/>
    </source>
</evidence>
<dbReference type="GeneID" id="66058741"/>
<keyword evidence="1" id="KW-0472">Membrane</keyword>
<accession>A0A4E9F470</accession>
<reference evidence="4" key="3">
    <citation type="submission" date="2019-12" db="UniProtKB">
        <authorList>
            <consortium name="WormBaseParasite"/>
        </authorList>
    </citation>
    <scope>IDENTIFICATION</scope>
</reference>
<name>A0A4E9F470_BRUMA</name>
<keyword evidence="1" id="KW-0812">Transmembrane</keyword>
<dbReference type="AlphaFoldDB" id="A0A4E9F470"/>
<accession>A0A5S6PD65</accession>
<dbReference type="RefSeq" id="XP_042932467.1">
    <property type="nucleotide sequence ID" value="XM_043076533.1"/>
</dbReference>
<reference evidence="2" key="2">
    <citation type="submission" date="2019-04" db="EMBL/GenBank/DDBJ databases">
        <authorList>
            <person name="Howe K."/>
            <person name="Paulini M."/>
            <person name="Williams G."/>
        </authorList>
    </citation>
    <scope>NUCLEOTIDE SEQUENCE [LARGE SCALE GENOMIC DNA]</scope>
    <source>
        <strain evidence="2">FR3</strain>
    </source>
</reference>
<dbReference type="KEGG" id="bmy:BM_BM17362"/>
<evidence type="ECO:0000313" key="3">
    <source>
        <dbReference type="Proteomes" id="UP000006672"/>
    </source>
</evidence>
<evidence type="ECO:0000313" key="4">
    <source>
        <dbReference type="WBParaSite" id="Bm17362.1"/>
    </source>
</evidence>
<organism evidence="2">
    <name type="scientific">Brugia malayi</name>
    <name type="common">Filarial nematode worm</name>
    <dbReference type="NCBI Taxonomy" id="6279"/>
    <lineage>
        <taxon>Eukaryota</taxon>
        <taxon>Metazoa</taxon>
        <taxon>Ecdysozoa</taxon>
        <taxon>Nematoda</taxon>
        <taxon>Chromadorea</taxon>
        <taxon>Rhabditida</taxon>
        <taxon>Spirurina</taxon>
        <taxon>Spiruromorpha</taxon>
        <taxon>Filarioidea</taxon>
        <taxon>Onchocercidae</taxon>
        <taxon>Brugia</taxon>
    </lineage>
</organism>
<dbReference type="Proteomes" id="UP000006672">
    <property type="component" value="Unassembled WGS sequence"/>
</dbReference>
<evidence type="ECO:0000313" key="2">
    <source>
        <dbReference type="EMBL" id="VIO90734.1"/>
    </source>
</evidence>
<protein>
    <submittedName>
        <fullName evidence="2 4">Uncharacterized protein</fullName>
    </submittedName>
</protein>
<keyword evidence="1" id="KW-1133">Transmembrane helix</keyword>
<dbReference type="CTD" id="66058741"/>
<gene>
    <name evidence="2 4" type="primary">Bm17362</name>
    <name evidence="2" type="ORF">BM_BM17362</name>
</gene>